<dbReference type="SUPFAM" id="SSF54695">
    <property type="entry name" value="POZ domain"/>
    <property type="match status" value="1"/>
</dbReference>
<sequence>MKKVLLMARLESPNWDSLILEFAKLEIAHIGMAQIGNSLNWKSLTWKRDLTISGNRDFRRKGKINAYQECAEVNHYVPLPLQSNVALRLNNENVLTFHGSILAAFSDNYDHLSQKFLKDVSLLDNQKNNGRQKPKVTSHDVAANELQPQQSIQASNSRPNVVLDCCSSASKCSKLTLLTVNYVFEFLYEGTLGITFANVPHLLEAASFFGLTELKNLLGQIILHYAEGNPDRYIPICLHMCFDHNLSEQFKEAVVKKALGHLPQMIRTLNSRKDGKAEKERNHNCSLVLSLYEASIPMEDFVNWQILKFEFIINWLRRNPRHSPIYARGLINASCDFDKIDLNTAFYCLDKASIAGGLHFFIRNRIVKAFWSKVRRKSVVGLSLSAASGGGNGRRQGSSKTPVSKETIELIVRTFKGQQMQPPGANITLPAESTEENSTKERSNRVLEEFPNLLNKRGRTLFVSRIEQPNFAVQVCKFLRIMTSLLRIFRMENFTLFQFINFYSIMIVVRGLTQLLK</sequence>
<organism evidence="3 4">
    <name type="scientific">Romanomermis culicivorax</name>
    <name type="common">Nematode worm</name>
    <dbReference type="NCBI Taxonomy" id="13658"/>
    <lineage>
        <taxon>Eukaryota</taxon>
        <taxon>Metazoa</taxon>
        <taxon>Ecdysozoa</taxon>
        <taxon>Nematoda</taxon>
        <taxon>Enoplea</taxon>
        <taxon>Dorylaimia</taxon>
        <taxon>Mermithida</taxon>
        <taxon>Mermithoidea</taxon>
        <taxon>Mermithidae</taxon>
        <taxon>Romanomermis</taxon>
    </lineage>
</organism>
<proteinExistence type="predicted"/>
<keyword evidence="2" id="KW-0812">Transmembrane</keyword>
<evidence type="ECO:0000313" key="3">
    <source>
        <dbReference type="Proteomes" id="UP000887565"/>
    </source>
</evidence>
<feature type="region of interest" description="Disordered" evidence="1">
    <location>
        <begin position="423"/>
        <end position="442"/>
    </location>
</feature>
<dbReference type="WBParaSite" id="nRc.2.0.1.t09753-RA">
    <property type="protein sequence ID" value="nRc.2.0.1.t09753-RA"/>
    <property type="gene ID" value="nRc.2.0.1.g09753"/>
</dbReference>
<keyword evidence="2" id="KW-0472">Membrane</keyword>
<dbReference type="InterPro" id="IPR011333">
    <property type="entry name" value="SKP1/BTB/POZ_sf"/>
</dbReference>
<dbReference type="Proteomes" id="UP000887565">
    <property type="component" value="Unplaced"/>
</dbReference>
<evidence type="ECO:0000313" key="4">
    <source>
        <dbReference type="WBParaSite" id="nRc.2.0.1.t09753-RA"/>
    </source>
</evidence>
<keyword evidence="2" id="KW-1133">Transmembrane helix</keyword>
<dbReference type="Gene3D" id="3.30.710.10">
    <property type="entry name" value="Potassium Channel Kv1.1, Chain A"/>
    <property type="match status" value="1"/>
</dbReference>
<evidence type="ECO:0000256" key="2">
    <source>
        <dbReference type="SAM" id="Phobius"/>
    </source>
</evidence>
<keyword evidence="3" id="KW-1185">Reference proteome</keyword>
<reference evidence="4" key="1">
    <citation type="submission" date="2022-11" db="UniProtKB">
        <authorList>
            <consortium name="WormBaseParasite"/>
        </authorList>
    </citation>
    <scope>IDENTIFICATION</scope>
</reference>
<accession>A0A915I6I6</accession>
<feature type="transmembrane region" description="Helical" evidence="2">
    <location>
        <begin position="494"/>
        <end position="513"/>
    </location>
</feature>
<evidence type="ECO:0000256" key="1">
    <source>
        <dbReference type="SAM" id="MobiDB-lite"/>
    </source>
</evidence>
<protein>
    <submittedName>
        <fullName evidence="4">BTB domain-containing protein</fullName>
    </submittedName>
</protein>
<dbReference type="AlphaFoldDB" id="A0A915I6I6"/>
<name>A0A915I6I6_ROMCU</name>